<keyword evidence="4 7" id="KW-0732">Signal</keyword>
<evidence type="ECO:0000256" key="3">
    <source>
        <dbReference type="ARBA" id="ARBA00022475"/>
    </source>
</evidence>
<dbReference type="InterPro" id="IPR003760">
    <property type="entry name" value="PnrA-like"/>
</dbReference>
<dbReference type="AlphaFoldDB" id="A0A7X1B8Z8"/>
<proteinExistence type="inferred from homology"/>
<evidence type="ECO:0000256" key="7">
    <source>
        <dbReference type="SAM" id="SignalP"/>
    </source>
</evidence>
<dbReference type="PROSITE" id="PS51257">
    <property type="entry name" value="PROKAR_LIPOPROTEIN"/>
    <property type="match status" value="1"/>
</dbReference>
<evidence type="ECO:0000256" key="4">
    <source>
        <dbReference type="ARBA" id="ARBA00022729"/>
    </source>
</evidence>
<evidence type="ECO:0000313" key="9">
    <source>
        <dbReference type="EMBL" id="MBC2607900.1"/>
    </source>
</evidence>
<dbReference type="Proteomes" id="UP000526501">
    <property type="component" value="Unassembled WGS sequence"/>
</dbReference>
<evidence type="ECO:0000256" key="6">
    <source>
        <dbReference type="ARBA" id="ARBA00023288"/>
    </source>
</evidence>
<protein>
    <submittedName>
        <fullName evidence="9">BMP family protein</fullName>
    </submittedName>
</protein>
<comment type="subcellular location">
    <subcellularLocation>
        <location evidence="1">Cell membrane</location>
        <topology evidence="1">Lipid-anchor</topology>
    </subcellularLocation>
</comment>
<gene>
    <name evidence="9" type="ORF">H5P27_17735</name>
</gene>
<comment type="caution">
    <text evidence="9">The sequence shown here is derived from an EMBL/GenBank/DDBJ whole genome shotgun (WGS) entry which is preliminary data.</text>
</comment>
<reference evidence="9 10" key="1">
    <citation type="submission" date="2020-07" db="EMBL/GenBank/DDBJ databases">
        <authorList>
            <person name="Feng X."/>
        </authorList>
    </citation>
    <scope>NUCLEOTIDE SEQUENCE [LARGE SCALE GENOMIC DNA]</scope>
    <source>
        <strain evidence="9 10">JCM23202</strain>
    </source>
</reference>
<keyword evidence="6" id="KW-0449">Lipoprotein</keyword>
<name>A0A7X1B8Z8_9BACT</name>
<keyword evidence="5" id="KW-0472">Membrane</keyword>
<dbReference type="PANTHER" id="PTHR34296:SF2">
    <property type="entry name" value="ABC TRANSPORTER GUANOSINE-BINDING PROTEIN NUPN"/>
    <property type="match status" value="1"/>
</dbReference>
<dbReference type="SUPFAM" id="SSF53822">
    <property type="entry name" value="Periplasmic binding protein-like I"/>
    <property type="match status" value="1"/>
</dbReference>
<dbReference type="InterPro" id="IPR028082">
    <property type="entry name" value="Peripla_BP_I"/>
</dbReference>
<accession>A0A7X1B8Z8</accession>
<comment type="similarity">
    <text evidence="2">Belongs to the BMP lipoprotein family.</text>
</comment>
<evidence type="ECO:0000256" key="5">
    <source>
        <dbReference type="ARBA" id="ARBA00023136"/>
    </source>
</evidence>
<evidence type="ECO:0000313" key="10">
    <source>
        <dbReference type="Proteomes" id="UP000526501"/>
    </source>
</evidence>
<dbReference type="Pfam" id="PF02608">
    <property type="entry name" value="Bmp"/>
    <property type="match status" value="1"/>
</dbReference>
<keyword evidence="3" id="KW-1003">Cell membrane</keyword>
<dbReference type="PANTHER" id="PTHR34296">
    <property type="entry name" value="TRANSCRIPTIONAL ACTIVATOR PROTEIN MED"/>
    <property type="match status" value="1"/>
</dbReference>
<dbReference type="RefSeq" id="WP_185661763.1">
    <property type="nucleotide sequence ID" value="NZ_CAWPOO010000013.1"/>
</dbReference>
<dbReference type="EMBL" id="JACHVC010000013">
    <property type="protein sequence ID" value="MBC2607900.1"/>
    <property type="molecule type" value="Genomic_DNA"/>
</dbReference>
<dbReference type="InterPro" id="IPR050957">
    <property type="entry name" value="BMP_lipoprotein"/>
</dbReference>
<organism evidence="9 10">
    <name type="scientific">Pelagicoccus albus</name>
    <dbReference type="NCBI Taxonomy" id="415222"/>
    <lineage>
        <taxon>Bacteria</taxon>
        <taxon>Pseudomonadati</taxon>
        <taxon>Verrucomicrobiota</taxon>
        <taxon>Opitutia</taxon>
        <taxon>Puniceicoccales</taxon>
        <taxon>Pelagicoccaceae</taxon>
        <taxon>Pelagicoccus</taxon>
    </lineage>
</organism>
<feature type="chain" id="PRO_5030763724" evidence="7">
    <location>
        <begin position="30"/>
        <end position="353"/>
    </location>
</feature>
<evidence type="ECO:0000256" key="1">
    <source>
        <dbReference type="ARBA" id="ARBA00004193"/>
    </source>
</evidence>
<feature type="signal peptide" evidence="7">
    <location>
        <begin position="1"/>
        <end position="29"/>
    </location>
</feature>
<dbReference type="GO" id="GO:0005886">
    <property type="term" value="C:plasma membrane"/>
    <property type="evidence" value="ECO:0007669"/>
    <property type="project" value="UniProtKB-SubCell"/>
</dbReference>
<sequence>MLTSRRFRLSLLRLPLSFCSLLISLLLSACGGGDDEMDSDPEPTQTAAIILPGAISDQGWNQMGYLGLEKIGKETGAEIRFAENVPAANWDRVARSFAEEGVDVLILHGLEFTEIAEKYAPQFPDTHFIVNNSIRPLDDKNLTSIEIRTWEASFLAGILAGQMTESGICGAVGGNDYPLFIAQAEGYRLGARSANPEAKTQIVFTGSNFDTIKAKEAAQAQIESGADIIWQLANSAGLGVIEACREAGVDVFGWGIDQRHVAPEVVITTQKVDVGAACAEVGIQILQGTFEGGSVSFGVESEAAGLGEYREDVPQEYRDVVEKWRQAIADGLIEIPLMKTRDASEGLEPLSLP</sequence>
<dbReference type="Gene3D" id="3.40.50.2300">
    <property type="match status" value="2"/>
</dbReference>
<evidence type="ECO:0000259" key="8">
    <source>
        <dbReference type="Pfam" id="PF02608"/>
    </source>
</evidence>
<dbReference type="CDD" id="cd06304">
    <property type="entry name" value="PBP1_BmpA_Med_PnrA-like"/>
    <property type="match status" value="1"/>
</dbReference>
<keyword evidence="10" id="KW-1185">Reference proteome</keyword>
<feature type="domain" description="ABC transporter substrate-binding protein PnrA-like" evidence="8">
    <location>
        <begin position="45"/>
        <end position="336"/>
    </location>
</feature>
<evidence type="ECO:0000256" key="2">
    <source>
        <dbReference type="ARBA" id="ARBA00008610"/>
    </source>
</evidence>